<gene>
    <name evidence="1" type="ORF">OPV22_003661</name>
</gene>
<reference evidence="1 2" key="1">
    <citation type="submission" date="2022-12" db="EMBL/GenBank/DDBJ databases">
        <title>Chromosome-scale assembly of the Ensete ventricosum genome.</title>
        <authorList>
            <person name="Dussert Y."/>
            <person name="Stocks J."/>
            <person name="Wendawek A."/>
            <person name="Woldeyes F."/>
            <person name="Nichols R.A."/>
            <person name="Borrell J.S."/>
        </authorList>
    </citation>
    <scope>NUCLEOTIDE SEQUENCE [LARGE SCALE GENOMIC DNA]</scope>
    <source>
        <strain evidence="2">cv. Maze</strain>
        <tissue evidence="1">Seeds</tissue>
    </source>
</reference>
<dbReference type="EMBL" id="JAQQAF010000001">
    <property type="protein sequence ID" value="KAJ8513227.1"/>
    <property type="molecule type" value="Genomic_DNA"/>
</dbReference>
<dbReference type="AlphaFoldDB" id="A0AAV8S173"/>
<dbReference type="Proteomes" id="UP001222027">
    <property type="component" value="Unassembled WGS sequence"/>
</dbReference>
<proteinExistence type="predicted"/>
<keyword evidence="2" id="KW-1185">Reference proteome</keyword>
<evidence type="ECO:0000313" key="2">
    <source>
        <dbReference type="Proteomes" id="UP001222027"/>
    </source>
</evidence>
<organism evidence="1 2">
    <name type="scientific">Ensete ventricosum</name>
    <name type="common">Abyssinian banana</name>
    <name type="synonym">Musa ensete</name>
    <dbReference type="NCBI Taxonomy" id="4639"/>
    <lineage>
        <taxon>Eukaryota</taxon>
        <taxon>Viridiplantae</taxon>
        <taxon>Streptophyta</taxon>
        <taxon>Embryophyta</taxon>
        <taxon>Tracheophyta</taxon>
        <taxon>Spermatophyta</taxon>
        <taxon>Magnoliopsida</taxon>
        <taxon>Liliopsida</taxon>
        <taxon>Zingiberales</taxon>
        <taxon>Musaceae</taxon>
        <taxon>Ensete</taxon>
    </lineage>
</organism>
<protein>
    <submittedName>
        <fullName evidence="1">Uncharacterized protein</fullName>
    </submittedName>
</protein>
<accession>A0AAV8S173</accession>
<comment type="caution">
    <text evidence="1">The sequence shown here is derived from an EMBL/GenBank/DDBJ whole genome shotgun (WGS) entry which is preliminary data.</text>
</comment>
<sequence length="81" mass="8641">MAAVITGARRALANRSISSAAVSIVATLRASPSSSPSVRAFARLPRGRLPFGVSRSPVELDLEVGLGFQKVLRRLYDTSEE</sequence>
<name>A0AAV8S173_ENSVE</name>
<evidence type="ECO:0000313" key="1">
    <source>
        <dbReference type="EMBL" id="KAJ8513227.1"/>
    </source>
</evidence>